<evidence type="ECO:0000256" key="8">
    <source>
        <dbReference type="ARBA" id="ARBA00022777"/>
    </source>
</evidence>
<dbReference type="EMBL" id="JAMPLM010000004">
    <property type="protein sequence ID" value="MEP1058209.1"/>
    <property type="molecule type" value="Genomic_DNA"/>
</dbReference>
<evidence type="ECO:0000259" key="18">
    <source>
        <dbReference type="PROSITE" id="PS50112"/>
    </source>
</evidence>
<dbReference type="PANTHER" id="PTHR43547">
    <property type="entry name" value="TWO-COMPONENT HISTIDINE KINASE"/>
    <property type="match status" value="1"/>
</dbReference>
<dbReference type="InterPro" id="IPR004358">
    <property type="entry name" value="Sig_transdc_His_kin-like_C"/>
</dbReference>
<feature type="domain" description="PAS" evidence="18">
    <location>
        <begin position="432"/>
        <end position="502"/>
    </location>
</feature>
<dbReference type="Gene3D" id="1.10.287.130">
    <property type="match status" value="1"/>
</dbReference>
<evidence type="ECO:0000313" key="21">
    <source>
        <dbReference type="Proteomes" id="UP001476950"/>
    </source>
</evidence>
<sequence>MTHDMRVGFLQRLFRVQRSQLFYYGNAVVAATIALLLTQLLWPLLNPLVFALFFGAVAVSAWAGGMKPGLLAIALSTFYSIYFFIEPIYSLELPSVNRVVQVATFWLVSFLITFLCSQLQAAKRKAEASLRLVRQSEQRFSRLAESNLIGIITSDLNGTLVEANRTFLQSLGYTLEDLRAGRMQWRSIAPSEALNLHERSLQTPTAIAHATPFETTYLRKDGTHLPVLTGSTLVDETTVISFVLDISALKEAEATLLNTQIHLEQQNTELTLINEELETTLEELRLAEEELQRQNEQLQTEQQRYQDLFNLAPDGYLVTDVAGLIQEANQAVRTQLAIELASLLGQPLLNFIASSDLMLYRDRLHHLATRQQVEQPEPQSWTMQLQTRQKKLFPAEVTVGCVYDSTGSVTSLRWLIRDITERQQAETKLRESESLYRAIGEALNYGIWVCDPAGRNLYASESFLQLIGLTQEQCSEFGWSKALHPDDAESTIAAWKECVRTEGTWDREHRFRGVDGNWHPVLSRGLSVRSERGEIIYWAGINLDISRQKQAEIALRQSEEHYRFLVESIPQLVWTAEPEGMLLDVNQRWVDFTGLTLTEVQLEGWQAVIHPDDIPTLSDRWVTAQQSGSYYRAEGRIRHLDGFYRWHLHQAVPLKNEQGQVVKWFGTATDIDDQKRLEQQRNRSLQQEQVAREVAEQANRIKDEFLAVLSHELRSPLNPILGWSRLLQTRKLNEVQTTEALQVIERNARLQAELVEDLLDISRIMQGKISLDAVPVALATVIQAAIETVRLAAEAKAIQVQIALAPDVKPVAGDPNRLQQIVWNLLSNAVKFTPSHGRVAIRLEQLESQAQITIADTGKGIPPDFLPHVFDYFRQAEAATTRKFGGLGLGLAIVRRFVELHGGTVEVDSPGEGLGATFRVRLPSLENGSSTPAETNAASCITFHDRPLQHVRILVVDDDADARTFITFLLEQYGATVKAVTSANEALTALSQFQPNVLVSDVGMPLTDGYMLLRQIRTLPPEQGGQVLAIALTAYAGDVNYQQAMAAGFQEHLSKPVESDTLVATIVRLMQSKQQP</sequence>
<evidence type="ECO:0000256" key="14">
    <source>
        <dbReference type="SAM" id="Coils"/>
    </source>
</evidence>
<dbReference type="InterPro" id="IPR000700">
    <property type="entry name" value="PAS-assoc_C"/>
</dbReference>
<reference evidence="20 21" key="1">
    <citation type="submission" date="2022-04" db="EMBL/GenBank/DDBJ databases">
        <title>Positive selection, recombination, and allopatry shape intraspecific diversity of widespread and dominant cyanobacteria.</title>
        <authorList>
            <person name="Wei J."/>
            <person name="Shu W."/>
            <person name="Hu C."/>
        </authorList>
    </citation>
    <scope>NUCLEOTIDE SEQUENCE [LARGE SCALE GENOMIC DNA]</scope>
    <source>
        <strain evidence="20 21">AS-A4</strain>
    </source>
</reference>
<feature type="transmembrane region" description="Helical" evidence="15">
    <location>
        <begin position="21"/>
        <end position="42"/>
    </location>
</feature>
<dbReference type="InterPro" id="IPR036890">
    <property type="entry name" value="HATPase_C_sf"/>
</dbReference>
<dbReference type="SMART" id="SM00388">
    <property type="entry name" value="HisKA"/>
    <property type="match status" value="1"/>
</dbReference>
<dbReference type="Pfam" id="PF08447">
    <property type="entry name" value="PAS_3"/>
    <property type="match status" value="2"/>
</dbReference>
<evidence type="ECO:0000259" key="19">
    <source>
        <dbReference type="PROSITE" id="PS50113"/>
    </source>
</evidence>
<dbReference type="PRINTS" id="PR00344">
    <property type="entry name" value="BCTRLSENSOR"/>
</dbReference>
<keyword evidence="6 15" id="KW-0812">Transmembrane</keyword>
<dbReference type="PROSITE" id="PS50112">
    <property type="entry name" value="PAS"/>
    <property type="match status" value="4"/>
</dbReference>
<evidence type="ECO:0000313" key="20">
    <source>
        <dbReference type="EMBL" id="MEP1058209.1"/>
    </source>
</evidence>
<gene>
    <name evidence="20" type="ORF">NDI38_07120</name>
</gene>
<dbReference type="CDD" id="cd16922">
    <property type="entry name" value="HATPase_EvgS-ArcB-TorS-like"/>
    <property type="match status" value="1"/>
</dbReference>
<evidence type="ECO:0000259" key="17">
    <source>
        <dbReference type="PROSITE" id="PS50110"/>
    </source>
</evidence>
<keyword evidence="4 13" id="KW-0597">Phosphoprotein</keyword>
<dbReference type="CDD" id="cd00082">
    <property type="entry name" value="HisKA"/>
    <property type="match status" value="1"/>
</dbReference>
<feature type="domain" description="PAS" evidence="18">
    <location>
        <begin position="558"/>
        <end position="628"/>
    </location>
</feature>
<keyword evidence="21" id="KW-1185">Reference proteome</keyword>
<dbReference type="CDD" id="cd00130">
    <property type="entry name" value="PAS"/>
    <property type="match status" value="4"/>
</dbReference>
<evidence type="ECO:0000256" key="15">
    <source>
        <dbReference type="SAM" id="Phobius"/>
    </source>
</evidence>
<dbReference type="Pfam" id="PF02518">
    <property type="entry name" value="HATPase_c"/>
    <property type="match status" value="1"/>
</dbReference>
<feature type="domain" description="Response regulatory" evidence="17">
    <location>
        <begin position="952"/>
        <end position="1070"/>
    </location>
</feature>
<dbReference type="SUPFAM" id="SSF55785">
    <property type="entry name" value="PYP-like sensor domain (PAS domain)"/>
    <property type="match status" value="4"/>
</dbReference>
<dbReference type="SMART" id="SM00086">
    <property type="entry name" value="PAC"/>
    <property type="match status" value="4"/>
</dbReference>
<keyword evidence="14" id="KW-0175">Coiled coil</keyword>
<protein>
    <recommendedName>
        <fullName evidence="3">histidine kinase</fullName>
        <ecNumber evidence="3">2.7.13.3</ecNumber>
    </recommendedName>
</protein>
<dbReference type="SUPFAM" id="SSF47384">
    <property type="entry name" value="Homodimeric domain of signal transducing histidine kinase"/>
    <property type="match status" value="1"/>
</dbReference>
<keyword evidence="12 15" id="KW-0472">Membrane</keyword>
<comment type="subcellular location">
    <subcellularLocation>
        <location evidence="2">Membrane</location>
        <topology evidence="2">Multi-pass membrane protein</topology>
    </subcellularLocation>
</comment>
<dbReference type="InterPro" id="IPR003661">
    <property type="entry name" value="HisK_dim/P_dom"/>
</dbReference>
<feature type="domain" description="Histidine kinase" evidence="16">
    <location>
        <begin position="708"/>
        <end position="926"/>
    </location>
</feature>
<evidence type="ECO:0000256" key="10">
    <source>
        <dbReference type="ARBA" id="ARBA00022989"/>
    </source>
</evidence>
<evidence type="ECO:0000256" key="11">
    <source>
        <dbReference type="ARBA" id="ARBA00023012"/>
    </source>
</evidence>
<feature type="transmembrane region" description="Helical" evidence="15">
    <location>
        <begin position="71"/>
        <end position="91"/>
    </location>
</feature>
<dbReference type="InterPro" id="IPR036097">
    <property type="entry name" value="HisK_dim/P_sf"/>
</dbReference>
<dbReference type="PROSITE" id="PS50110">
    <property type="entry name" value="RESPONSE_REGULATORY"/>
    <property type="match status" value="1"/>
</dbReference>
<proteinExistence type="predicted"/>
<dbReference type="Pfam" id="PF00512">
    <property type="entry name" value="HisKA"/>
    <property type="match status" value="1"/>
</dbReference>
<evidence type="ECO:0000259" key="16">
    <source>
        <dbReference type="PROSITE" id="PS50109"/>
    </source>
</evidence>
<dbReference type="InterPro" id="IPR013655">
    <property type="entry name" value="PAS_fold_3"/>
</dbReference>
<evidence type="ECO:0000256" key="3">
    <source>
        <dbReference type="ARBA" id="ARBA00012438"/>
    </source>
</evidence>
<dbReference type="Pfam" id="PF00072">
    <property type="entry name" value="Response_reg"/>
    <property type="match status" value="1"/>
</dbReference>
<accession>A0ABV0KG76</accession>
<keyword evidence="5" id="KW-0808">Transferase</keyword>
<dbReference type="NCBIfam" id="TIGR00229">
    <property type="entry name" value="sensory_box"/>
    <property type="match status" value="4"/>
</dbReference>
<dbReference type="InterPro" id="IPR005467">
    <property type="entry name" value="His_kinase_dom"/>
</dbReference>
<evidence type="ECO:0000256" key="6">
    <source>
        <dbReference type="ARBA" id="ARBA00022692"/>
    </source>
</evidence>
<dbReference type="InterPro" id="IPR038318">
    <property type="entry name" value="KdpD_sf"/>
</dbReference>
<dbReference type="Pfam" id="PF13493">
    <property type="entry name" value="DUF4118"/>
    <property type="match status" value="1"/>
</dbReference>
<evidence type="ECO:0000256" key="9">
    <source>
        <dbReference type="ARBA" id="ARBA00022840"/>
    </source>
</evidence>
<keyword evidence="11" id="KW-0902">Two-component regulatory system</keyword>
<keyword evidence="7" id="KW-0547">Nucleotide-binding</keyword>
<dbReference type="InterPro" id="IPR001789">
    <property type="entry name" value="Sig_transdc_resp-reg_receiver"/>
</dbReference>
<feature type="coiled-coil region" evidence="14">
    <location>
        <begin position="249"/>
        <end position="311"/>
    </location>
</feature>
<dbReference type="InterPro" id="IPR003594">
    <property type="entry name" value="HATPase_dom"/>
</dbReference>
<evidence type="ECO:0000256" key="5">
    <source>
        <dbReference type="ARBA" id="ARBA00022679"/>
    </source>
</evidence>
<dbReference type="SMART" id="SM00387">
    <property type="entry name" value="HATPase_c"/>
    <property type="match status" value="1"/>
</dbReference>
<name>A0ABV0KG76_9CYAN</name>
<dbReference type="SMART" id="SM00448">
    <property type="entry name" value="REC"/>
    <property type="match status" value="1"/>
</dbReference>
<evidence type="ECO:0000256" key="1">
    <source>
        <dbReference type="ARBA" id="ARBA00000085"/>
    </source>
</evidence>
<evidence type="ECO:0000256" key="7">
    <source>
        <dbReference type="ARBA" id="ARBA00022741"/>
    </source>
</evidence>
<dbReference type="SMART" id="SM00091">
    <property type="entry name" value="PAS"/>
    <property type="match status" value="4"/>
</dbReference>
<feature type="modified residue" description="4-aspartylphosphate" evidence="13">
    <location>
        <position position="1001"/>
    </location>
</feature>
<dbReference type="InterPro" id="IPR001610">
    <property type="entry name" value="PAC"/>
</dbReference>
<dbReference type="Proteomes" id="UP001476950">
    <property type="component" value="Unassembled WGS sequence"/>
</dbReference>
<dbReference type="PROSITE" id="PS50113">
    <property type="entry name" value="PAC"/>
    <property type="match status" value="3"/>
</dbReference>
<evidence type="ECO:0000256" key="12">
    <source>
        <dbReference type="ARBA" id="ARBA00023136"/>
    </source>
</evidence>
<keyword evidence="9" id="KW-0067">ATP-binding</keyword>
<comment type="caution">
    <text evidence="20">The sequence shown here is derived from an EMBL/GenBank/DDBJ whole genome shotgun (WGS) entry which is preliminary data.</text>
</comment>
<dbReference type="Gene3D" id="3.30.565.10">
    <property type="entry name" value="Histidine kinase-like ATPase, C-terminal domain"/>
    <property type="match status" value="1"/>
</dbReference>
<evidence type="ECO:0000256" key="4">
    <source>
        <dbReference type="ARBA" id="ARBA00022553"/>
    </source>
</evidence>
<dbReference type="Gene3D" id="3.30.450.20">
    <property type="entry name" value="PAS domain"/>
    <property type="match status" value="4"/>
</dbReference>
<dbReference type="Gene3D" id="1.20.120.620">
    <property type="entry name" value="Backbone structure of the membrane domain of e. Coli histidine kinase receptor kdpd"/>
    <property type="match status" value="1"/>
</dbReference>
<dbReference type="EC" id="2.7.13.3" evidence="3"/>
<evidence type="ECO:0000256" key="2">
    <source>
        <dbReference type="ARBA" id="ARBA00004141"/>
    </source>
</evidence>
<dbReference type="RefSeq" id="WP_190454858.1">
    <property type="nucleotide sequence ID" value="NZ_JAMPLM010000004.1"/>
</dbReference>
<dbReference type="PANTHER" id="PTHR43547:SF2">
    <property type="entry name" value="HYBRID SIGNAL TRANSDUCTION HISTIDINE KINASE C"/>
    <property type="match status" value="1"/>
</dbReference>
<feature type="domain" description="PAC" evidence="19">
    <location>
        <begin position="505"/>
        <end position="557"/>
    </location>
</feature>
<dbReference type="PROSITE" id="PS50109">
    <property type="entry name" value="HIS_KIN"/>
    <property type="match status" value="1"/>
</dbReference>
<feature type="domain" description="PAC" evidence="19">
    <location>
        <begin position="631"/>
        <end position="683"/>
    </location>
</feature>
<organism evidence="20 21">
    <name type="scientific">Stenomitos frigidus AS-A4</name>
    <dbReference type="NCBI Taxonomy" id="2933935"/>
    <lineage>
        <taxon>Bacteria</taxon>
        <taxon>Bacillati</taxon>
        <taxon>Cyanobacteriota</taxon>
        <taxon>Cyanophyceae</taxon>
        <taxon>Leptolyngbyales</taxon>
        <taxon>Leptolyngbyaceae</taxon>
        <taxon>Stenomitos</taxon>
    </lineage>
</organism>
<dbReference type="CDD" id="cd17580">
    <property type="entry name" value="REC_2_DhkD-like"/>
    <property type="match status" value="1"/>
</dbReference>
<keyword evidence="10 15" id="KW-1133">Transmembrane helix</keyword>
<dbReference type="InterPro" id="IPR000014">
    <property type="entry name" value="PAS"/>
</dbReference>
<dbReference type="InterPro" id="IPR013767">
    <property type="entry name" value="PAS_fold"/>
</dbReference>
<keyword evidence="8" id="KW-0418">Kinase</keyword>
<dbReference type="SUPFAM" id="SSF52172">
    <property type="entry name" value="CheY-like"/>
    <property type="match status" value="1"/>
</dbReference>
<feature type="domain" description="PAS" evidence="18">
    <location>
        <begin position="136"/>
        <end position="178"/>
    </location>
</feature>
<dbReference type="Gene3D" id="3.40.50.2300">
    <property type="match status" value="1"/>
</dbReference>
<feature type="transmembrane region" description="Helical" evidence="15">
    <location>
        <begin position="103"/>
        <end position="122"/>
    </location>
</feature>
<dbReference type="InterPro" id="IPR035965">
    <property type="entry name" value="PAS-like_dom_sf"/>
</dbReference>
<dbReference type="SUPFAM" id="SSF55874">
    <property type="entry name" value="ATPase domain of HSP90 chaperone/DNA topoisomerase II/histidine kinase"/>
    <property type="match status" value="1"/>
</dbReference>
<feature type="domain" description="PAS" evidence="18">
    <location>
        <begin position="301"/>
        <end position="371"/>
    </location>
</feature>
<dbReference type="Pfam" id="PF00989">
    <property type="entry name" value="PAS"/>
    <property type="match status" value="1"/>
</dbReference>
<feature type="domain" description="PAC" evidence="19">
    <location>
        <begin position="379"/>
        <end position="431"/>
    </location>
</feature>
<dbReference type="InterPro" id="IPR025201">
    <property type="entry name" value="KdpD_TM"/>
</dbReference>
<comment type="catalytic activity">
    <reaction evidence="1">
        <text>ATP + protein L-histidine = ADP + protein N-phospho-L-histidine.</text>
        <dbReference type="EC" id="2.7.13.3"/>
    </reaction>
</comment>
<dbReference type="InterPro" id="IPR011006">
    <property type="entry name" value="CheY-like_superfamily"/>
</dbReference>
<evidence type="ECO:0000256" key="13">
    <source>
        <dbReference type="PROSITE-ProRule" id="PRU00169"/>
    </source>
</evidence>
<dbReference type="Pfam" id="PF13426">
    <property type="entry name" value="PAS_9"/>
    <property type="match status" value="1"/>
</dbReference>